<reference evidence="1 2" key="1">
    <citation type="submission" date="2020-11" db="EMBL/GenBank/DDBJ databases">
        <authorList>
            <person name="Sun Q."/>
        </authorList>
    </citation>
    <scope>NUCLEOTIDE SEQUENCE [LARGE SCALE GENOMIC DNA]</scope>
    <source>
        <strain evidence="1 2">P8398</strain>
    </source>
</reference>
<name>A0AA48WFN2_9BURK</name>
<dbReference type="EMBL" id="CP065053">
    <property type="protein sequence ID" value="QPI51507.1"/>
    <property type="molecule type" value="Genomic_DNA"/>
</dbReference>
<keyword evidence="2" id="KW-1185">Reference proteome</keyword>
<gene>
    <name evidence="1" type="ORF">IV454_08330</name>
</gene>
<dbReference type="Proteomes" id="UP000662888">
    <property type="component" value="Chromosome"/>
</dbReference>
<evidence type="ECO:0000313" key="2">
    <source>
        <dbReference type="Proteomes" id="UP000662888"/>
    </source>
</evidence>
<protein>
    <submittedName>
        <fullName evidence="1">Uncharacterized protein</fullName>
    </submittedName>
</protein>
<accession>A0AA48WFN2</accession>
<dbReference type="RefSeq" id="WP_206091094.1">
    <property type="nucleotide sequence ID" value="NZ_CP065053.1"/>
</dbReference>
<sequence>MLAFLTTISEEDLRRVVAKMSSNAATTSPLSPRSQEILKSVRFTSHEMKQAGIIASVKIAARSK</sequence>
<evidence type="ECO:0000313" key="1">
    <source>
        <dbReference type="EMBL" id="QPI51507.1"/>
    </source>
</evidence>
<proteinExistence type="predicted"/>
<organism evidence="1 2">
    <name type="scientific">Massilia antarctica</name>
    <dbReference type="NCBI Taxonomy" id="2765360"/>
    <lineage>
        <taxon>Bacteria</taxon>
        <taxon>Pseudomonadati</taxon>
        <taxon>Pseudomonadota</taxon>
        <taxon>Betaproteobacteria</taxon>
        <taxon>Burkholderiales</taxon>
        <taxon>Oxalobacteraceae</taxon>
        <taxon>Telluria group</taxon>
        <taxon>Massilia</taxon>
    </lineage>
</organism>